<dbReference type="EMBL" id="JAENHL010000007">
    <property type="protein sequence ID" value="MBK1867209.1"/>
    <property type="molecule type" value="Genomic_DNA"/>
</dbReference>
<proteinExistence type="predicted"/>
<evidence type="ECO:0000313" key="2">
    <source>
        <dbReference type="Proteomes" id="UP000616151"/>
    </source>
</evidence>
<accession>A0ACC5R3I7</accession>
<organism evidence="1 2">
    <name type="scientific">Taklimakanibacter albus</name>
    <dbReference type="NCBI Taxonomy" id="2800327"/>
    <lineage>
        <taxon>Bacteria</taxon>
        <taxon>Pseudomonadati</taxon>
        <taxon>Pseudomonadota</taxon>
        <taxon>Alphaproteobacteria</taxon>
        <taxon>Hyphomicrobiales</taxon>
        <taxon>Aestuariivirgaceae</taxon>
        <taxon>Taklimakanibacter</taxon>
    </lineage>
</organism>
<keyword evidence="1" id="KW-0067">ATP-binding</keyword>
<reference evidence="1" key="1">
    <citation type="submission" date="2021-01" db="EMBL/GenBank/DDBJ databases">
        <authorList>
            <person name="Sun Q."/>
        </authorList>
    </citation>
    <scope>NUCLEOTIDE SEQUENCE</scope>
    <source>
        <strain evidence="1">YIM B02566</strain>
    </source>
</reference>
<protein>
    <submittedName>
        <fullName evidence="1">ABC transporter ATP-binding protein</fullName>
    </submittedName>
</protein>
<gene>
    <name evidence="1" type="ORF">JHL16_12705</name>
</gene>
<keyword evidence="2" id="KW-1185">Reference proteome</keyword>
<keyword evidence="1" id="KW-0547">Nucleotide-binding</keyword>
<sequence length="349" mass="37904">MGLELRDVTKRYGPVEVLHPLSLGVANGEFLTLLGPSGSGKTTVLRLMGGFTEASGGQILFEGQDITRLAANRRPFNTVFQDYALFPHMTVLENAGYGPLVQRRNGPKTAKLIDDTLDIVGLSSLRDRYPAQLSGGQKQRVALARAIVCEPKVILLDEPLAALDATLRRQMQLFLKQIQRRIETTFVFVTHDQDEAITMSDRIVVMSQGRIEQVGSPKDIYFKPRTRFVAGFFGDNNLIPGVLAGPGKLQTTAGELLCADTSEVRTGQDVLLCIRPESLKLGQGPVTIRAEVEEAIFGGAMTKLILHAAADRSVKLDLRLAGGQRAEAPIPGDLVSLTYDPADAVVVSR</sequence>
<name>A0ACC5R3I7_9HYPH</name>
<evidence type="ECO:0000313" key="1">
    <source>
        <dbReference type="EMBL" id="MBK1867209.1"/>
    </source>
</evidence>
<comment type="caution">
    <text evidence="1">The sequence shown here is derived from an EMBL/GenBank/DDBJ whole genome shotgun (WGS) entry which is preliminary data.</text>
</comment>
<dbReference type="Proteomes" id="UP000616151">
    <property type="component" value="Unassembled WGS sequence"/>
</dbReference>